<name>A0A1Y2AT18_9FUNG</name>
<gene>
    <name evidence="10" type="ORF">LY90DRAFT_674805</name>
</gene>
<dbReference type="AlphaFoldDB" id="A0A1Y2AT18"/>
<evidence type="ECO:0000256" key="8">
    <source>
        <dbReference type="SAM" id="MobiDB-lite"/>
    </source>
</evidence>
<feature type="coiled-coil region" evidence="7">
    <location>
        <begin position="640"/>
        <end position="674"/>
    </location>
</feature>
<dbReference type="PROSITE" id="PS00027">
    <property type="entry name" value="HOMEOBOX_1"/>
    <property type="match status" value="1"/>
</dbReference>
<accession>A0A1Y2AT18</accession>
<dbReference type="GO" id="GO:0005634">
    <property type="term" value="C:nucleus"/>
    <property type="evidence" value="ECO:0007669"/>
    <property type="project" value="UniProtKB-SubCell"/>
</dbReference>
<keyword evidence="7" id="KW-0175">Coiled coil</keyword>
<dbReference type="SMART" id="SM00389">
    <property type="entry name" value="HOX"/>
    <property type="match status" value="1"/>
</dbReference>
<evidence type="ECO:0000313" key="10">
    <source>
        <dbReference type="EMBL" id="ORY25709.1"/>
    </source>
</evidence>
<evidence type="ECO:0000256" key="2">
    <source>
        <dbReference type="ARBA" id="ARBA00023125"/>
    </source>
</evidence>
<dbReference type="PROSITE" id="PS50071">
    <property type="entry name" value="HOMEOBOX_2"/>
    <property type="match status" value="1"/>
</dbReference>
<dbReference type="Pfam" id="PF00046">
    <property type="entry name" value="Homeodomain"/>
    <property type="match status" value="1"/>
</dbReference>
<evidence type="ECO:0000256" key="1">
    <source>
        <dbReference type="ARBA" id="ARBA00004123"/>
    </source>
</evidence>
<dbReference type="SUPFAM" id="SSF46689">
    <property type="entry name" value="Homeodomain-like"/>
    <property type="match status" value="1"/>
</dbReference>
<evidence type="ECO:0000256" key="3">
    <source>
        <dbReference type="ARBA" id="ARBA00023155"/>
    </source>
</evidence>
<evidence type="ECO:0000256" key="7">
    <source>
        <dbReference type="SAM" id="Coils"/>
    </source>
</evidence>
<keyword evidence="3 5" id="KW-0371">Homeobox</keyword>
<dbReference type="CDD" id="cd00086">
    <property type="entry name" value="homeodomain"/>
    <property type="match status" value="1"/>
</dbReference>
<dbReference type="OrthoDB" id="6159439at2759"/>
<dbReference type="GO" id="GO:0030154">
    <property type="term" value="P:cell differentiation"/>
    <property type="evidence" value="ECO:0007669"/>
    <property type="project" value="TreeGrafter"/>
</dbReference>
<feature type="compositionally biased region" description="Acidic residues" evidence="8">
    <location>
        <begin position="11"/>
        <end position="24"/>
    </location>
</feature>
<feature type="compositionally biased region" description="Basic and acidic residues" evidence="8">
    <location>
        <begin position="791"/>
        <end position="806"/>
    </location>
</feature>
<feature type="region of interest" description="Disordered" evidence="8">
    <location>
        <begin position="780"/>
        <end position="816"/>
    </location>
</feature>
<keyword evidence="4 5" id="KW-0539">Nucleus</keyword>
<dbReference type="InterPro" id="IPR001356">
    <property type="entry name" value="HD"/>
</dbReference>
<dbReference type="PANTHER" id="PTHR24324:SF5">
    <property type="entry name" value="HEMATOPOIETICALLY-EXPRESSED HOMEOBOX PROTEIN HHEX"/>
    <property type="match status" value="1"/>
</dbReference>
<evidence type="ECO:0000256" key="6">
    <source>
        <dbReference type="RuleBase" id="RU000682"/>
    </source>
</evidence>
<organism evidence="10 11">
    <name type="scientific">Neocallimastix californiae</name>
    <dbReference type="NCBI Taxonomy" id="1754190"/>
    <lineage>
        <taxon>Eukaryota</taxon>
        <taxon>Fungi</taxon>
        <taxon>Fungi incertae sedis</taxon>
        <taxon>Chytridiomycota</taxon>
        <taxon>Chytridiomycota incertae sedis</taxon>
        <taxon>Neocallimastigomycetes</taxon>
        <taxon>Neocallimastigales</taxon>
        <taxon>Neocallimastigaceae</taxon>
        <taxon>Neocallimastix</taxon>
    </lineage>
</organism>
<dbReference type="InterPro" id="IPR051000">
    <property type="entry name" value="Homeobox_DNA-bind_prot"/>
</dbReference>
<dbReference type="GO" id="GO:0000978">
    <property type="term" value="F:RNA polymerase II cis-regulatory region sequence-specific DNA binding"/>
    <property type="evidence" value="ECO:0007669"/>
    <property type="project" value="TreeGrafter"/>
</dbReference>
<evidence type="ECO:0000313" key="11">
    <source>
        <dbReference type="Proteomes" id="UP000193920"/>
    </source>
</evidence>
<dbReference type="PANTHER" id="PTHR24324">
    <property type="entry name" value="HOMEOBOX PROTEIN HHEX"/>
    <property type="match status" value="1"/>
</dbReference>
<dbReference type="Gene3D" id="1.10.10.60">
    <property type="entry name" value="Homeodomain-like"/>
    <property type="match status" value="1"/>
</dbReference>
<dbReference type="GO" id="GO:0000981">
    <property type="term" value="F:DNA-binding transcription factor activity, RNA polymerase II-specific"/>
    <property type="evidence" value="ECO:0007669"/>
    <property type="project" value="InterPro"/>
</dbReference>
<dbReference type="STRING" id="1754190.A0A1Y2AT18"/>
<feature type="DNA-binding region" description="Homeobox" evidence="5">
    <location>
        <begin position="34"/>
        <end position="93"/>
    </location>
</feature>
<proteinExistence type="predicted"/>
<comment type="caution">
    <text evidence="10">The sequence shown here is derived from an EMBL/GenBank/DDBJ whole genome shotgun (WGS) entry which is preliminary data.</text>
</comment>
<protein>
    <recommendedName>
        <fullName evidence="9">Homeobox domain-containing protein</fullName>
    </recommendedName>
</protein>
<comment type="subcellular location">
    <subcellularLocation>
        <location evidence="1 5 6">Nucleus</location>
    </subcellularLocation>
</comment>
<dbReference type="EMBL" id="MCOG01000209">
    <property type="protein sequence ID" value="ORY25709.1"/>
    <property type="molecule type" value="Genomic_DNA"/>
</dbReference>
<evidence type="ECO:0000256" key="5">
    <source>
        <dbReference type="PROSITE-ProRule" id="PRU00108"/>
    </source>
</evidence>
<dbReference type="InterPro" id="IPR009057">
    <property type="entry name" value="Homeodomain-like_sf"/>
</dbReference>
<sequence length="842" mass="93512">MTEQENTSIIGDDEIITDEIEESEQGGNGPHNREVKRRRRLTPEETRILSEIYEHTQKPNSVLRNRLAQELGMSSRQIQIWFQNRRAKIKRDVNDPMGTDSASNLYFSNDTAHPYYMQYPPGTISNTIQNSTPRSIGMLNIASKPILPVASMNGIFQQKPYPIGITQSMNGISIPVTSMNYVNQTQSSVPLQSSQQGNINYGYAIRSQGMQSTKPIQMQNSYIQTTVEGQSGNIQRIIPGNSMMPIQPTQQPVRSSNQLNTSSVPPMYTQPSSQVPIYTSTPNTTVSNYTANPTNLSPLQNISYPNQKNQSLNSRNSVYMNYPTTQTTQGSPPITQNNIYVSNISNEYDKRTAAPTTMVYNQNIIPATNIVNSGIASTVTLAPSNSAVITPSPLSRSVTTIPNQANQINRTIQNPLNPIMISPDNKADLTKNVPITTIVSSIPTISSIASSQPYPTAIQTNINKLVSTGIPTSPIKAIINSSINSKVAAKAATAAALKQENVINQNPSNLYNVNNKSNIILTQPNSSINNNKIKNSIISNQGNIDVSKPLTTTNETSAPTTTTNAINNTSILTTNTSIIPSSTDTTNTTINMINVNKEVLINSNKVNVENEKENLSKNEIINQNEIKNNNSIQKLDNNSIDNINNNNEIIKSNINNENINLVNENNEIKNNENLSIISENNEIKNNENLSTINENDEIKNNEIIKPEDVTKIDTNIEVLDSMLYNPKSKLESDELTMNTEIINALDSSKDQSNKFLKDIDSLYENNDTFKWLEDDTNWNHSNQLSQFPLPDEDKKNQKENESKDLESLNGLNTNDSSFNDNNTQLWLSDDIDYLLQSENFKV</sequence>
<reference evidence="10 11" key="1">
    <citation type="submission" date="2016-08" db="EMBL/GenBank/DDBJ databases">
        <title>A Parts List for Fungal Cellulosomes Revealed by Comparative Genomics.</title>
        <authorList>
            <consortium name="DOE Joint Genome Institute"/>
            <person name="Haitjema C.H."/>
            <person name="Gilmore S.P."/>
            <person name="Henske J.K."/>
            <person name="Solomon K.V."/>
            <person name="De Groot R."/>
            <person name="Kuo A."/>
            <person name="Mondo S.J."/>
            <person name="Salamov A.A."/>
            <person name="Labutti K."/>
            <person name="Zhao Z."/>
            <person name="Chiniquy J."/>
            <person name="Barry K."/>
            <person name="Brewer H.M."/>
            <person name="Purvine S.O."/>
            <person name="Wright A.T."/>
            <person name="Boxma B."/>
            <person name="Van Alen T."/>
            <person name="Hackstein J.H."/>
            <person name="Baker S.E."/>
            <person name="Grigoriev I.V."/>
            <person name="O'Malley M.A."/>
        </authorList>
    </citation>
    <scope>NUCLEOTIDE SEQUENCE [LARGE SCALE GENOMIC DNA]</scope>
    <source>
        <strain evidence="10 11">G1</strain>
    </source>
</reference>
<feature type="region of interest" description="Disordered" evidence="8">
    <location>
        <begin position="1"/>
        <end position="41"/>
    </location>
</feature>
<feature type="domain" description="Homeobox" evidence="9">
    <location>
        <begin position="32"/>
        <end position="92"/>
    </location>
</feature>
<keyword evidence="2 5" id="KW-0238">DNA-binding</keyword>
<dbReference type="Proteomes" id="UP000193920">
    <property type="component" value="Unassembled WGS sequence"/>
</dbReference>
<evidence type="ECO:0000259" key="9">
    <source>
        <dbReference type="PROSITE" id="PS50071"/>
    </source>
</evidence>
<evidence type="ECO:0000256" key="4">
    <source>
        <dbReference type="ARBA" id="ARBA00023242"/>
    </source>
</evidence>
<keyword evidence="11" id="KW-1185">Reference proteome</keyword>
<dbReference type="InterPro" id="IPR017970">
    <property type="entry name" value="Homeobox_CS"/>
</dbReference>